<dbReference type="InterPro" id="IPR036509">
    <property type="entry name" value="Met_Sox_Rdtase_MsrA_sf"/>
</dbReference>
<dbReference type="Proteomes" id="UP000747110">
    <property type="component" value="Unassembled WGS sequence"/>
</dbReference>
<evidence type="ECO:0000313" key="1">
    <source>
        <dbReference type="EMBL" id="GIL79092.1"/>
    </source>
</evidence>
<protein>
    <recommendedName>
        <fullName evidence="4">Peptide-methionine (S)-S-oxide reductase</fullName>
    </recommendedName>
</protein>
<dbReference type="EMBL" id="BNCP01000014">
    <property type="protein sequence ID" value="GIL79092.1"/>
    <property type="molecule type" value="Genomic_DNA"/>
</dbReference>
<keyword evidence="3" id="KW-1185">Reference proteome</keyword>
<sequence length="357" mass="39008">MSLVFSTSGQITKSRYLQIRPAKCNGLKHLRPSRDRQEVLCNSLRNTKDLIGSSSSNPYIQSPRVLPTCLHGGLASAAVAASCLVLSLCGPAGLAYSAEGNLMRGTAAVALQPAEEDTRIQTADGSGADSVALPPGLQTVYFGNGCFWGRQKDFVDVEMKQLGRKPEQLTALVGYAAGTRTGPDGKVCYVYSDPRTHYDALGHAEVVQLGLSTDPGVAKAEIRAFASRYFDQFRKTPGGMQRLDPQDKGPAYRNVIGIPGGVNSPFFRIIQEENKYGMKLQEGRGNAMSWRGPTEDDILNTVWVVDSSQLPFYRAERYHQFHNGLGKVFPMEYLRDLRNLVSGQGRIEPTGCPELPF</sequence>
<name>A0A8J4CFF0_9CHLO</name>
<dbReference type="OrthoDB" id="443672at2759"/>
<reference evidence="1" key="1">
    <citation type="journal article" date="2021" name="Proc. Natl. Acad. Sci. U.S.A.">
        <title>Three genomes in the algal genus Volvox reveal the fate of a haploid sex-determining region after a transition to homothallism.</title>
        <authorList>
            <person name="Yamamoto K."/>
            <person name="Hamaji T."/>
            <person name="Kawai-Toyooka H."/>
            <person name="Matsuzaki R."/>
            <person name="Takahashi F."/>
            <person name="Nishimura Y."/>
            <person name="Kawachi M."/>
            <person name="Noguchi H."/>
            <person name="Minakuchi Y."/>
            <person name="Umen J.G."/>
            <person name="Toyoda A."/>
            <person name="Nozaki H."/>
        </authorList>
    </citation>
    <scope>NUCLEOTIDE SEQUENCE</scope>
    <source>
        <strain evidence="2">NIES-3785</strain>
        <strain evidence="1">NIES-3786</strain>
    </source>
</reference>
<dbReference type="SUPFAM" id="SSF55068">
    <property type="entry name" value="Peptide methionine sulfoxide reductase"/>
    <property type="match status" value="1"/>
</dbReference>
<dbReference type="GO" id="GO:0008113">
    <property type="term" value="F:peptide-methionine (S)-S-oxide reductase activity"/>
    <property type="evidence" value="ECO:0007669"/>
    <property type="project" value="InterPro"/>
</dbReference>
<proteinExistence type="predicted"/>
<evidence type="ECO:0000313" key="3">
    <source>
        <dbReference type="Proteomes" id="UP000747110"/>
    </source>
</evidence>
<comment type="caution">
    <text evidence="1">The sequence shown here is derived from an EMBL/GenBank/DDBJ whole genome shotgun (WGS) entry which is preliminary data.</text>
</comment>
<dbReference type="EMBL" id="BNCQ01000001">
    <property type="protein sequence ID" value="GIL93696.1"/>
    <property type="molecule type" value="Genomic_DNA"/>
</dbReference>
<dbReference type="Proteomes" id="UP000722791">
    <property type="component" value="Unassembled WGS sequence"/>
</dbReference>
<gene>
    <name evidence="1" type="ORF">Vretifemale_8383</name>
    <name evidence="2" type="ORF">Vretimale_15</name>
</gene>
<dbReference type="Gene3D" id="3.30.1060.10">
    <property type="entry name" value="Peptide methionine sulphoxide reductase MsrA"/>
    <property type="match status" value="1"/>
</dbReference>
<evidence type="ECO:0008006" key="4">
    <source>
        <dbReference type="Google" id="ProtNLM"/>
    </source>
</evidence>
<organism evidence="1 3">
    <name type="scientific">Volvox reticuliferus</name>
    <dbReference type="NCBI Taxonomy" id="1737510"/>
    <lineage>
        <taxon>Eukaryota</taxon>
        <taxon>Viridiplantae</taxon>
        <taxon>Chlorophyta</taxon>
        <taxon>core chlorophytes</taxon>
        <taxon>Chlorophyceae</taxon>
        <taxon>CS clade</taxon>
        <taxon>Chlamydomonadales</taxon>
        <taxon>Volvocaceae</taxon>
        <taxon>Volvox</taxon>
    </lineage>
</organism>
<evidence type="ECO:0000313" key="2">
    <source>
        <dbReference type="EMBL" id="GIL93696.1"/>
    </source>
</evidence>
<accession>A0A8J4CFF0</accession>
<dbReference type="AlphaFoldDB" id="A0A8J4CFF0"/>